<dbReference type="Pfam" id="PF01095">
    <property type="entry name" value="Pectinesterase"/>
    <property type="match status" value="3"/>
</dbReference>
<feature type="domain" description="Pectinesterase catalytic" evidence="6">
    <location>
        <begin position="537"/>
        <end position="824"/>
    </location>
</feature>
<keyword evidence="8" id="KW-1185">Reference proteome</keyword>
<evidence type="ECO:0000313" key="8">
    <source>
        <dbReference type="Proteomes" id="UP001227230"/>
    </source>
</evidence>
<sequence length="835" mass="92792">MAFFLCLRASKLNHRQVIYNHQNDAQSVIVVDKSGHGNFSTVQEAIDSVPENNTRWIRIRINPGIYSEKVIVPKEKQFIFLEGKSRRTTIIQWRDTGNSKNSSSFILHADNFAASYITFKNTYNILIPSNNGTRMRWAPAILVDADKVSFYKCGFSSLQDTVTDDRGRHLYKNCFIQGAVDFIWGGGQSVFQTCVINVLGTAIGLGPGFITARARGSLEDPSGFVFKFGQVIGTGQTYLGRPYTSFSRVIFYRTNFSPIIVPESGHHGTRVLTYPASIAKQISVPGDYGKIQDAIDQGVPSFSNQWTLIKLASGVYTETILINGIKSNIILEGGGKDNTILTWKSSGLQLREAPLMLKGANNFIAKGITFKNTLNHEELAHLQDKDNGGAYRAVAAMVHGEHISFYECGFVSVQDTLWDKEGHHLFKSCYIEGHVDFIFGDGTSVYEDCKLNSIGSGYITAQKRESPQAESGFVFKSAELYGVGPTYLGRAYGPYSRVLFYQSKFANIVRPEGWDSIGEDPSDEKYFPSQVSIAKTITVASSGQANFRKIQDAIDVIPSGNNEWIRIKVSPGVYFEKVNIPIEKPYIFLEGHGAEATIIKWGDHSETNQSATFTSSADNFVAKDISFQNSYNMPLYPTPPIKPAAAATIYGDKSAFYSCGFVGLQDTLWDVSGRHYFSHCYIEGAVDFICGDGQSFYENCHIKVNGRLLPSGAWGGYITAQKRSSPSDHSGFVFHGGLVVGSGKFFLGRAWGPYSRVIFQGTRFDIDVMPEGWDAWRQPVGNLVYVEQGCSGKGSDVRKRVEWSKHSLNESEMQLYSRAYFIQDTWLATQPGRYD</sequence>
<evidence type="ECO:0000256" key="5">
    <source>
        <dbReference type="ARBA" id="ARBA00023085"/>
    </source>
</evidence>
<keyword evidence="4" id="KW-0378">Hydrolase</keyword>
<dbReference type="EC" id="3.1.1.11" evidence="3"/>
<dbReference type="EMBL" id="CP126661">
    <property type="protein sequence ID" value="WKA02667.1"/>
    <property type="molecule type" value="Genomic_DNA"/>
</dbReference>
<keyword evidence="5" id="KW-0063">Aspartyl esterase</keyword>
<comment type="pathway">
    <text evidence="1">Glycan metabolism; pectin degradation; 2-dehydro-3-deoxy-D-gluconate from pectin: step 1/5.</text>
</comment>
<feature type="domain" description="Pectinesterase catalytic" evidence="6">
    <location>
        <begin position="286"/>
        <end position="516"/>
    </location>
</feature>
<proteinExistence type="inferred from homology"/>
<gene>
    <name evidence="7" type="ORF">VitviT2T_020828</name>
</gene>
<dbReference type="InterPro" id="IPR011050">
    <property type="entry name" value="Pectin_lyase_fold/virulence"/>
</dbReference>
<dbReference type="SUPFAM" id="SSF51126">
    <property type="entry name" value="Pectin lyase-like"/>
    <property type="match status" value="3"/>
</dbReference>
<feature type="domain" description="Pectinesterase catalytic" evidence="6">
    <location>
        <begin position="29"/>
        <end position="263"/>
    </location>
</feature>
<dbReference type="Gene3D" id="2.160.20.10">
    <property type="entry name" value="Single-stranded right-handed beta-helix, Pectin lyase-like"/>
    <property type="match status" value="3"/>
</dbReference>
<name>A0ABY9D5M9_VITVI</name>
<evidence type="ECO:0000256" key="1">
    <source>
        <dbReference type="ARBA" id="ARBA00005184"/>
    </source>
</evidence>
<protein>
    <recommendedName>
        <fullName evidence="3">pectinesterase</fullName>
        <ecNumber evidence="3">3.1.1.11</ecNumber>
    </recommendedName>
</protein>
<dbReference type="InterPro" id="IPR000070">
    <property type="entry name" value="Pectinesterase_cat"/>
</dbReference>
<organism evidence="7 8">
    <name type="scientific">Vitis vinifera</name>
    <name type="common">Grape</name>
    <dbReference type="NCBI Taxonomy" id="29760"/>
    <lineage>
        <taxon>Eukaryota</taxon>
        <taxon>Viridiplantae</taxon>
        <taxon>Streptophyta</taxon>
        <taxon>Embryophyta</taxon>
        <taxon>Tracheophyta</taxon>
        <taxon>Spermatophyta</taxon>
        <taxon>Magnoliopsida</taxon>
        <taxon>eudicotyledons</taxon>
        <taxon>Gunneridae</taxon>
        <taxon>Pentapetalae</taxon>
        <taxon>rosids</taxon>
        <taxon>Vitales</taxon>
        <taxon>Vitaceae</taxon>
        <taxon>Viteae</taxon>
        <taxon>Vitis</taxon>
    </lineage>
</organism>
<evidence type="ECO:0000313" key="7">
    <source>
        <dbReference type="EMBL" id="WKA02667.1"/>
    </source>
</evidence>
<evidence type="ECO:0000259" key="6">
    <source>
        <dbReference type="Pfam" id="PF01095"/>
    </source>
</evidence>
<dbReference type="InterPro" id="IPR012334">
    <property type="entry name" value="Pectin_lyas_fold"/>
</dbReference>
<evidence type="ECO:0000256" key="3">
    <source>
        <dbReference type="ARBA" id="ARBA00013229"/>
    </source>
</evidence>
<dbReference type="Proteomes" id="UP001227230">
    <property type="component" value="Chromosome 14"/>
</dbReference>
<dbReference type="PANTHER" id="PTHR31321">
    <property type="entry name" value="ACYL-COA THIOESTER HYDROLASE YBHC-RELATED"/>
    <property type="match status" value="1"/>
</dbReference>
<accession>A0ABY9D5M9</accession>
<evidence type="ECO:0000256" key="2">
    <source>
        <dbReference type="ARBA" id="ARBA00008891"/>
    </source>
</evidence>
<reference evidence="7 8" key="1">
    <citation type="journal article" date="2023" name="Hortic Res">
        <title>The complete reference genome for grapevine (Vitis vinifera L.) genetics and breeding.</title>
        <authorList>
            <person name="Shi X."/>
            <person name="Cao S."/>
            <person name="Wang X."/>
            <person name="Huang S."/>
            <person name="Wang Y."/>
            <person name="Liu Z."/>
            <person name="Liu W."/>
            <person name="Leng X."/>
            <person name="Peng Y."/>
            <person name="Wang N."/>
            <person name="Wang Y."/>
            <person name="Ma Z."/>
            <person name="Xu X."/>
            <person name="Zhang F."/>
            <person name="Xue H."/>
            <person name="Zhong H."/>
            <person name="Wang Y."/>
            <person name="Zhang K."/>
            <person name="Velt A."/>
            <person name="Avia K."/>
            <person name="Holtgrawe D."/>
            <person name="Grimplet J."/>
            <person name="Matus J.T."/>
            <person name="Ware D."/>
            <person name="Wu X."/>
            <person name="Wang H."/>
            <person name="Liu C."/>
            <person name="Fang Y."/>
            <person name="Rustenholz C."/>
            <person name="Cheng Z."/>
            <person name="Xiao H."/>
            <person name="Zhou Y."/>
        </authorList>
    </citation>
    <scope>NUCLEOTIDE SEQUENCE [LARGE SCALE GENOMIC DNA]</scope>
    <source>
        <strain evidence="8">cv. Pinot noir / PN40024</strain>
        <tissue evidence="7">Leaf</tissue>
    </source>
</reference>
<comment type="similarity">
    <text evidence="2">Belongs to the pectinesterase family.</text>
</comment>
<dbReference type="PANTHER" id="PTHR31321:SF134">
    <property type="entry name" value="PECTINESTERASE"/>
    <property type="match status" value="1"/>
</dbReference>
<evidence type="ECO:0000256" key="4">
    <source>
        <dbReference type="ARBA" id="ARBA00022801"/>
    </source>
</evidence>